<dbReference type="CDD" id="cd16936">
    <property type="entry name" value="HATPase_RsbW-like"/>
    <property type="match status" value="1"/>
</dbReference>
<dbReference type="GO" id="GO:0005524">
    <property type="term" value="F:ATP binding"/>
    <property type="evidence" value="ECO:0007669"/>
    <property type="project" value="UniProtKB-KW"/>
</dbReference>
<proteinExistence type="predicted"/>
<evidence type="ECO:0000313" key="4">
    <source>
        <dbReference type="Proteomes" id="UP001569963"/>
    </source>
</evidence>
<dbReference type="Pfam" id="PF13581">
    <property type="entry name" value="HATPase_c_2"/>
    <property type="match status" value="1"/>
</dbReference>
<gene>
    <name evidence="3" type="ORF">SM611_19005</name>
</gene>
<evidence type="ECO:0000256" key="1">
    <source>
        <dbReference type="ARBA" id="ARBA00022527"/>
    </source>
</evidence>
<evidence type="ECO:0000313" key="3">
    <source>
        <dbReference type="EMBL" id="MFA1541022.1"/>
    </source>
</evidence>
<dbReference type="InterPro" id="IPR036890">
    <property type="entry name" value="HATPase_C_sf"/>
</dbReference>
<dbReference type="InterPro" id="IPR050267">
    <property type="entry name" value="Anti-sigma-factor_SerPK"/>
</dbReference>
<dbReference type="PANTHER" id="PTHR35526:SF3">
    <property type="entry name" value="ANTI-SIGMA-F FACTOR RSBW"/>
    <property type="match status" value="1"/>
</dbReference>
<keyword evidence="1" id="KW-0723">Serine/threonine-protein kinase</keyword>
<keyword evidence="3" id="KW-0067">ATP-binding</keyword>
<dbReference type="EMBL" id="JAXCEI010000008">
    <property type="protein sequence ID" value="MFA1541022.1"/>
    <property type="molecule type" value="Genomic_DNA"/>
</dbReference>
<dbReference type="Proteomes" id="UP001569963">
    <property type="component" value="Unassembled WGS sequence"/>
</dbReference>
<dbReference type="InterPro" id="IPR003594">
    <property type="entry name" value="HATPase_dom"/>
</dbReference>
<feature type="domain" description="Histidine kinase/HSP90-like ATPase" evidence="2">
    <location>
        <begin position="17"/>
        <end position="106"/>
    </location>
</feature>
<organism evidence="3 4">
    <name type="scientific">Actinomadura monticuli</name>
    <dbReference type="NCBI Taxonomy" id="3097367"/>
    <lineage>
        <taxon>Bacteria</taxon>
        <taxon>Bacillati</taxon>
        <taxon>Actinomycetota</taxon>
        <taxon>Actinomycetes</taxon>
        <taxon>Streptosporangiales</taxon>
        <taxon>Thermomonosporaceae</taxon>
        <taxon>Actinomadura</taxon>
    </lineage>
</organism>
<keyword evidence="4" id="KW-1185">Reference proteome</keyword>
<dbReference type="Gene3D" id="3.30.565.10">
    <property type="entry name" value="Histidine kinase-like ATPase, C-terminal domain"/>
    <property type="match status" value="1"/>
</dbReference>
<keyword evidence="1" id="KW-0808">Transferase</keyword>
<dbReference type="RefSeq" id="WP_371951073.1">
    <property type="nucleotide sequence ID" value="NZ_JAXCEI010000008.1"/>
</dbReference>
<protein>
    <submittedName>
        <fullName evidence="3">ATP-binding protein</fullName>
    </submittedName>
</protein>
<sequence>MVPAIRAFVRGLLDGSPRTSDAELVVSELAANSLRHTISGAPGGEVSVTVALRPGWVRIAVTDAGAGAWQQPAGAVDAVSEYGRGLFIVEQTADKVGHDITKSGQTMWAEFTWDVES</sequence>
<dbReference type="PANTHER" id="PTHR35526">
    <property type="entry name" value="ANTI-SIGMA-F FACTOR RSBW-RELATED"/>
    <property type="match status" value="1"/>
</dbReference>
<keyword evidence="3" id="KW-0547">Nucleotide-binding</keyword>
<name>A0ABV4QCW5_9ACTN</name>
<keyword evidence="1" id="KW-0418">Kinase</keyword>
<reference evidence="3 4" key="1">
    <citation type="submission" date="2023-11" db="EMBL/GenBank/DDBJ databases">
        <title>Actinomadura monticuli sp. nov., isolated from volcanic ash.</title>
        <authorList>
            <person name="Lee S.D."/>
            <person name="Yang H."/>
            <person name="Kim I.S."/>
        </authorList>
    </citation>
    <scope>NUCLEOTIDE SEQUENCE [LARGE SCALE GENOMIC DNA]</scope>
    <source>
        <strain evidence="3 4">DLS-62</strain>
    </source>
</reference>
<comment type="caution">
    <text evidence="3">The sequence shown here is derived from an EMBL/GenBank/DDBJ whole genome shotgun (WGS) entry which is preliminary data.</text>
</comment>
<dbReference type="SUPFAM" id="SSF55874">
    <property type="entry name" value="ATPase domain of HSP90 chaperone/DNA topoisomerase II/histidine kinase"/>
    <property type="match status" value="1"/>
</dbReference>
<accession>A0ABV4QCW5</accession>
<evidence type="ECO:0000259" key="2">
    <source>
        <dbReference type="Pfam" id="PF13581"/>
    </source>
</evidence>